<protein>
    <submittedName>
        <fullName evidence="1">Uncharacterized protein</fullName>
    </submittedName>
</protein>
<sequence length="128" mass="15279">MHWRHIKWRAPWQKRHLSVLERFQAKDAAKEKANAVQRRRDETARRVTLERLEKAESMWNRCKRSIRCSSDGTWLEIHIKYGSLISGGETTEMTKDGKIGDEDRWKVNNIFEDWEGDYTNVLAEYEIV</sequence>
<organism evidence="1 2">
    <name type="scientific">Alternaria arborescens</name>
    <dbReference type="NCBI Taxonomy" id="156630"/>
    <lineage>
        <taxon>Eukaryota</taxon>
        <taxon>Fungi</taxon>
        <taxon>Dikarya</taxon>
        <taxon>Ascomycota</taxon>
        <taxon>Pezizomycotina</taxon>
        <taxon>Dothideomycetes</taxon>
        <taxon>Pleosporomycetidae</taxon>
        <taxon>Pleosporales</taxon>
        <taxon>Pleosporineae</taxon>
        <taxon>Pleosporaceae</taxon>
        <taxon>Alternaria</taxon>
        <taxon>Alternaria sect. Alternaria</taxon>
    </lineage>
</organism>
<dbReference type="OrthoDB" id="3693084at2759"/>
<proteinExistence type="predicted"/>
<comment type="caution">
    <text evidence="1">The sequence shown here is derived from an EMBL/GenBank/DDBJ whole genome shotgun (WGS) entry which is preliminary data.</text>
</comment>
<dbReference type="AlphaFoldDB" id="A0A4Q4PWP6"/>
<name>A0A4Q4PWP6_9PLEO</name>
<evidence type="ECO:0000313" key="1">
    <source>
        <dbReference type="EMBL" id="RYO24370.1"/>
    </source>
</evidence>
<dbReference type="Proteomes" id="UP000293823">
    <property type="component" value="Unassembled WGS sequence"/>
</dbReference>
<gene>
    <name evidence="1" type="ORF">AA0113_g12620</name>
</gene>
<keyword evidence="2" id="KW-1185">Reference proteome</keyword>
<dbReference type="EMBL" id="PEJP01000111">
    <property type="protein sequence ID" value="RYO24370.1"/>
    <property type="molecule type" value="Genomic_DNA"/>
</dbReference>
<evidence type="ECO:0000313" key="2">
    <source>
        <dbReference type="Proteomes" id="UP000293823"/>
    </source>
</evidence>
<accession>A0A4Q4PWP6</accession>
<reference evidence="2" key="1">
    <citation type="journal article" date="2019" name="bioRxiv">
        <title>Genomics, evolutionary history and diagnostics of the Alternaria alternata species group including apple and Asian pear pathotypes.</title>
        <authorList>
            <person name="Armitage A.D."/>
            <person name="Cockerton H.M."/>
            <person name="Sreenivasaprasad S."/>
            <person name="Woodhall J.W."/>
            <person name="Lane C.R."/>
            <person name="Harrison R.J."/>
            <person name="Clarkson J.P."/>
        </authorList>
    </citation>
    <scope>NUCLEOTIDE SEQUENCE [LARGE SCALE GENOMIC DNA]</scope>
    <source>
        <strain evidence="2">RGR 97.0016</strain>
    </source>
</reference>